<evidence type="ECO:0000256" key="13">
    <source>
        <dbReference type="ARBA" id="ARBA00022884"/>
    </source>
</evidence>
<evidence type="ECO:0000256" key="7">
    <source>
        <dbReference type="ARBA" id="ARBA00022723"/>
    </source>
</evidence>
<keyword evidence="16" id="KW-0808">Transferase</keyword>
<evidence type="ECO:0000256" key="8">
    <source>
        <dbReference type="ARBA" id="ARBA00022741"/>
    </source>
</evidence>
<sequence>MELAAVRIVVPNELLSYSLLGKLGGSSNLSQFVENLIFNEDIIEKPLLILLRLQDFSNHNHHNPDRTESTTTALTTLSDKPHKIVFYCGNEPTQTTSDQVVIDCGATHHMFNNTKFFSNHPRSIRSEVATGDRQSHLIATGIGRVTLHCNGKTLNLENCLLVPGLKCNLVRMLELFKNQLTVNRQKKTFSLTSNKEVLLTGEIVNRLMCINYELPTAFLTTTEKHPWHNRMGHTGPAVLKYLGLPNIDTPCQICKIGKAHRLPFNHHFDPVQNPFDSIHIDLVGPITPVSLSGSKYLLTIIDQLLALKVMKFLKKKSESFEQFVIAKNFMENQQHRKMKRLTSDQGGEFVNEKFKKLAEDCGFTHILSPPNTPENNGYAECCNCTILEKARCLMSMANLPNHYWAEAVNTAVFLSNLSPTPSRGNKLPYQLWNNRLPILSRLRTFGCWAVIYNLKNQRDWKLAPPGQEGLLLGFENENTSYRILRLADLKVVITRNAIFNENLFPRILNRTYSLQQLIDPNQQKQLNKSLLTPMIYLKKLRLKNQMLLTLKQKQRVHETMNTWWTKNRTPRLKVIGPRHPTLITSNVDPLHILPYTRRPISYLTISEETPKTYCGALKSDNQLAWVKAIEKELSNMDRLKVWDVIKRKNEYKLISTTWVFKVKKNHLNQVTERKARLCAQGFRQTLGVDFDKTYTPTGRLNSLRALVAHACLNKLDFCQVDIKSAFLNAPLSEAV</sequence>
<dbReference type="GO" id="GO:0006508">
    <property type="term" value="P:proteolysis"/>
    <property type="evidence" value="ECO:0007669"/>
    <property type="project" value="UniProtKB-KW"/>
</dbReference>
<dbReference type="GO" id="GO:0015074">
    <property type="term" value="P:DNA integration"/>
    <property type="evidence" value="ECO:0007669"/>
    <property type="project" value="UniProtKB-KW"/>
</dbReference>
<dbReference type="EMBL" id="AVOT02030022">
    <property type="protein sequence ID" value="MBW0523085.1"/>
    <property type="molecule type" value="Genomic_DNA"/>
</dbReference>
<dbReference type="InterPro" id="IPR036397">
    <property type="entry name" value="RNaseH_sf"/>
</dbReference>
<dbReference type="GO" id="GO:0006310">
    <property type="term" value="P:DNA recombination"/>
    <property type="evidence" value="ECO:0007669"/>
    <property type="project" value="UniProtKB-KW"/>
</dbReference>
<dbReference type="Pfam" id="PF25597">
    <property type="entry name" value="SH3_retrovirus"/>
    <property type="match status" value="1"/>
</dbReference>
<keyword evidence="3" id="KW-1188">Viral release from host cell</keyword>
<dbReference type="GO" id="GO:0005634">
    <property type="term" value="C:nucleus"/>
    <property type="evidence" value="ECO:0007669"/>
    <property type="project" value="UniProtKB-ARBA"/>
</dbReference>
<evidence type="ECO:0000256" key="15">
    <source>
        <dbReference type="ARBA" id="ARBA00022918"/>
    </source>
</evidence>
<keyword evidence="9" id="KW-0255">Endonuclease</keyword>
<comment type="caution">
    <text evidence="23">The sequence shown here is derived from an EMBL/GenBank/DDBJ whole genome shotgun (WGS) entry which is preliminary data.</text>
</comment>
<dbReference type="InterPro" id="IPR054722">
    <property type="entry name" value="PolX-like_BBD"/>
</dbReference>
<evidence type="ECO:0000256" key="19">
    <source>
        <dbReference type="ARBA" id="ARBA00023268"/>
    </source>
</evidence>
<dbReference type="InterPro" id="IPR013103">
    <property type="entry name" value="RVT_2"/>
</dbReference>
<gene>
    <name evidence="23" type="ORF">O181_062800</name>
</gene>
<evidence type="ECO:0000256" key="4">
    <source>
        <dbReference type="ARBA" id="ARBA00022670"/>
    </source>
</evidence>
<evidence type="ECO:0000256" key="6">
    <source>
        <dbReference type="ARBA" id="ARBA00022722"/>
    </source>
</evidence>
<accession>A0A9Q3EQ09</accession>
<keyword evidence="12" id="KW-0460">Magnesium</keyword>
<keyword evidence="11" id="KW-0067">ATP-binding</keyword>
<keyword evidence="24" id="KW-1185">Reference proteome</keyword>
<comment type="catalytic activity">
    <reaction evidence="20">
        <text>DNA(n) + a 2'-deoxyribonucleoside 5'-triphosphate = DNA(n+1) + diphosphate</text>
        <dbReference type="Rhea" id="RHEA:22508"/>
        <dbReference type="Rhea" id="RHEA-COMP:17339"/>
        <dbReference type="Rhea" id="RHEA-COMP:17340"/>
        <dbReference type="ChEBI" id="CHEBI:33019"/>
        <dbReference type="ChEBI" id="CHEBI:61560"/>
        <dbReference type="ChEBI" id="CHEBI:173112"/>
        <dbReference type="EC" id="2.7.7.49"/>
    </reaction>
</comment>
<comment type="function">
    <text evidence="1">The aspartyl protease (PR) mediates the proteolytic cleavages of the Gag and Gag-Pol polyproteins after assembly of the VLP.</text>
</comment>
<dbReference type="PANTHER" id="PTHR42648">
    <property type="entry name" value="TRANSPOSASE, PUTATIVE-RELATED"/>
    <property type="match status" value="1"/>
</dbReference>
<keyword evidence="18" id="KW-0233">DNA recombination</keyword>
<evidence type="ECO:0000259" key="22">
    <source>
        <dbReference type="PROSITE" id="PS50994"/>
    </source>
</evidence>
<evidence type="ECO:0000256" key="11">
    <source>
        <dbReference type="ARBA" id="ARBA00022840"/>
    </source>
</evidence>
<keyword evidence="14" id="KW-0229">DNA integration</keyword>
<evidence type="ECO:0000256" key="5">
    <source>
        <dbReference type="ARBA" id="ARBA00022695"/>
    </source>
</evidence>
<organism evidence="23 24">
    <name type="scientific">Austropuccinia psidii MF-1</name>
    <dbReference type="NCBI Taxonomy" id="1389203"/>
    <lineage>
        <taxon>Eukaryota</taxon>
        <taxon>Fungi</taxon>
        <taxon>Dikarya</taxon>
        <taxon>Basidiomycota</taxon>
        <taxon>Pucciniomycotina</taxon>
        <taxon>Pucciniomycetes</taxon>
        <taxon>Pucciniales</taxon>
        <taxon>Sphaerophragmiaceae</taxon>
        <taxon>Austropuccinia</taxon>
    </lineage>
</organism>
<dbReference type="PROSITE" id="PS50994">
    <property type="entry name" value="INTEGRASE"/>
    <property type="match status" value="1"/>
</dbReference>
<keyword evidence="10" id="KW-0378">Hydrolase</keyword>
<dbReference type="Pfam" id="PF07727">
    <property type="entry name" value="RVT_2"/>
    <property type="match status" value="1"/>
</dbReference>
<dbReference type="SUPFAM" id="SSF53098">
    <property type="entry name" value="Ribonuclease H-like"/>
    <property type="match status" value="1"/>
</dbReference>
<keyword evidence="16" id="KW-0239">DNA-directed DNA polymerase</keyword>
<dbReference type="GO" id="GO:0004519">
    <property type="term" value="F:endonuclease activity"/>
    <property type="evidence" value="ECO:0007669"/>
    <property type="project" value="UniProtKB-KW"/>
</dbReference>
<dbReference type="GO" id="GO:0032196">
    <property type="term" value="P:transposition"/>
    <property type="evidence" value="ECO:0007669"/>
    <property type="project" value="UniProtKB-KW"/>
</dbReference>
<keyword evidence="7" id="KW-0479">Metal-binding</keyword>
<dbReference type="InterPro" id="IPR039537">
    <property type="entry name" value="Retrotran_Ty1/copia-like"/>
</dbReference>
<keyword evidence="17" id="KW-0917">Virion maturation</keyword>
<dbReference type="PANTHER" id="PTHR42648:SF11">
    <property type="entry name" value="TRANSPOSON TY4-P GAG-POL POLYPROTEIN"/>
    <property type="match status" value="1"/>
</dbReference>
<protein>
    <recommendedName>
        <fullName evidence="22">Integrase catalytic domain-containing protein</fullName>
    </recommendedName>
</protein>
<evidence type="ECO:0000256" key="10">
    <source>
        <dbReference type="ARBA" id="ARBA00022801"/>
    </source>
</evidence>
<evidence type="ECO:0000256" key="20">
    <source>
        <dbReference type="ARBA" id="ARBA00048173"/>
    </source>
</evidence>
<dbReference type="GO" id="GO:0003723">
    <property type="term" value="F:RNA binding"/>
    <property type="evidence" value="ECO:0007669"/>
    <property type="project" value="UniProtKB-KW"/>
</dbReference>
<reference evidence="23" key="1">
    <citation type="submission" date="2021-03" db="EMBL/GenBank/DDBJ databases">
        <title>Draft genome sequence of rust myrtle Austropuccinia psidii MF-1, a brazilian biotype.</title>
        <authorList>
            <person name="Quecine M.C."/>
            <person name="Pachon D.M.R."/>
            <person name="Bonatelli M.L."/>
            <person name="Correr F.H."/>
            <person name="Franceschini L.M."/>
            <person name="Leite T.F."/>
            <person name="Margarido G.R.A."/>
            <person name="Almeida C.A."/>
            <person name="Ferrarezi J.A."/>
            <person name="Labate C.A."/>
        </authorList>
    </citation>
    <scope>NUCLEOTIDE SEQUENCE</scope>
    <source>
        <strain evidence="23">MF-1</strain>
    </source>
</reference>
<evidence type="ECO:0000256" key="21">
    <source>
        <dbReference type="ARBA" id="ARBA00049244"/>
    </source>
</evidence>
<evidence type="ECO:0000256" key="1">
    <source>
        <dbReference type="ARBA" id="ARBA00002180"/>
    </source>
</evidence>
<keyword evidence="13" id="KW-0694">RNA-binding</keyword>
<dbReference type="AlphaFoldDB" id="A0A9Q3EQ09"/>
<dbReference type="Gene3D" id="3.30.420.10">
    <property type="entry name" value="Ribonuclease H-like superfamily/Ribonuclease H"/>
    <property type="match status" value="1"/>
</dbReference>
<comment type="catalytic activity">
    <reaction evidence="21">
        <text>DNA(n) + a 2'-deoxyribonucleoside 5'-triphosphate = DNA(n+1) + diphosphate</text>
        <dbReference type="Rhea" id="RHEA:22508"/>
        <dbReference type="Rhea" id="RHEA-COMP:17339"/>
        <dbReference type="Rhea" id="RHEA-COMP:17340"/>
        <dbReference type="ChEBI" id="CHEBI:33019"/>
        <dbReference type="ChEBI" id="CHEBI:61560"/>
        <dbReference type="ChEBI" id="CHEBI:173112"/>
        <dbReference type="EC" id="2.7.7.7"/>
    </reaction>
</comment>
<keyword evidence="4" id="KW-0645">Protease</keyword>
<dbReference type="InterPro" id="IPR012337">
    <property type="entry name" value="RNaseH-like_sf"/>
</dbReference>
<evidence type="ECO:0000256" key="18">
    <source>
        <dbReference type="ARBA" id="ARBA00023172"/>
    </source>
</evidence>
<keyword evidence="5" id="KW-0548">Nucleotidyltransferase</keyword>
<evidence type="ECO:0000256" key="2">
    <source>
        <dbReference type="ARBA" id="ARBA00022578"/>
    </source>
</evidence>
<evidence type="ECO:0000256" key="16">
    <source>
        <dbReference type="ARBA" id="ARBA00022932"/>
    </source>
</evidence>
<keyword evidence="8" id="KW-0547">Nucleotide-binding</keyword>
<dbReference type="GO" id="GO:0003887">
    <property type="term" value="F:DNA-directed DNA polymerase activity"/>
    <property type="evidence" value="ECO:0007669"/>
    <property type="project" value="UniProtKB-KW"/>
</dbReference>
<evidence type="ECO:0000256" key="3">
    <source>
        <dbReference type="ARBA" id="ARBA00022612"/>
    </source>
</evidence>
<evidence type="ECO:0000313" key="24">
    <source>
        <dbReference type="Proteomes" id="UP000765509"/>
    </source>
</evidence>
<evidence type="ECO:0000256" key="17">
    <source>
        <dbReference type="ARBA" id="ARBA00023113"/>
    </source>
</evidence>
<dbReference type="Pfam" id="PF22936">
    <property type="entry name" value="Pol_BBD"/>
    <property type="match status" value="1"/>
</dbReference>
<dbReference type="GO" id="GO:0008233">
    <property type="term" value="F:peptidase activity"/>
    <property type="evidence" value="ECO:0007669"/>
    <property type="project" value="UniProtKB-KW"/>
</dbReference>
<dbReference type="InterPro" id="IPR057670">
    <property type="entry name" value="SH3_retrovirus"/>
</dbReference>
<keyword evidence="15" id="KW-0695">RNA-directed DNA polymerase</keyword>
<evidence type="ECO:0000256" key="9">
    <source>
        <dbReference type="ARBA" id="ARBA00022759"/>
    </source>
</evidence>
<keyword evidence="19" id="KW-0511">Multifunctional enzyme</keyword>
<dbReference type="OrthoDB" id="413361at2759"/>
<evidence type="ECO:0000256" key="14">
    <source>
        <dbReference type="ARBA" id="ARBA00022908"/>
    </source>
</evidence>
<dbReference type="InterPro" id="IPR001584">
    <property type="entry name" value="Integrase_cat-core"/>
</dbReference>
<keyword evidence="6" id="KW-0540">Nuclease</keyword>
<feature type="domain" description="Integrase catalytic" evidence="22">
    <location>
        <begin position="270"/>
        <end position="436"/>
    </location>
</feature>
<proteinExistence type="predicted"/>
<evidence type="ECO:0000313" key="23">
    <source>
        <dbReference type="EMBL" id="MBW0523085.1"/>
    </source>
</evidence>
<name>A0A9Q3EQ09_9BASI</name>
<dbReference type="GO" id="GO:0005524">
    <property type="term" value="F:ATP binding"/>
    <property type="evidence" value="ECO:0007669"/>
    <property type="project" value="UniProtKB-KW"/>
</dbReference>
<dbReference type="GO" id="GO:0046872">
    <property type="term" value="F:metal ion binding"/>
    <property type="evidence" value="ECO:0007669"/>
    <property type="project" value="UniProtKB-KW"/>
</dbReference>
<evidence type="ECO:0000256" key="12">
    <source>
        <dbReference type="ARBA" id="ARBA00022842"/>
    </source>
</evidence>
<dbReference type="Proteomes" id="UP000765509">
    <property type="component" value="Unassembled WGS sequence"/>
</dbReference>
<keyword evidence="2" id="KW-0815">Transposition</keyword>
<dbReference type="GO" id="GO:0003964">
    <property type="term" value="F:RNA-directed DNA polymerase activity"/>
    <property type="evidence" value="ECO:0007669"/>
    <property type="project" value="UniProtKB-KW"/>
</dbReference>